<feature type="region of interest" description="Disordered" evidence="1">
    <location>
        <begin position="1"/>
        <end position="27"/>
    </location>
</feature>
<organism evidence="2 3">
    <name type="scientific">Orchesella dallaii</name>
    <dbReference type="NCBI Taxonomy" id="48710"/>
    <lineage>
        <taxon>Eukaryota</taxon>
        <taxon>Metazoa</taxon>
        <taxon>Ecdysozoa</taxon>
        <taxon>Arthropoda</taxon>
        <taxon>Hexapoda</taxon>
        <taxon>Collembola</taxon>
        <taxon>Entomobryomorpha</taxon>
        <taxon>Entomobryoidea</taxon>
        <taxon>Orchesellidae</taxon>
        <taxon>Orchesellinae</taxon>
        <taxon>Orchesella</taxon>
    </lineage>
</organism>
<sequence length="200" mass="22556">MPLKVSDAKRLLTGPFFSPPDPPAPQRLSKTRKEMILAFKAKPGIHENTGSEEWEHSLFRYLNRKDPKIQTWDVRKWVKAHDWITDRVPAPKIPDEDDEEAEDAIPVHLEKGEPVVIKQEIEEAAATGPLHRAAKPTRKLRHNTGFVNEEGDGENKEVGAPKAATRSRDRQGSSNRDGDRVTRGALVDQNMNYVSKPKNS</sequence>
<evidence type="ECO:0000313" key="2">
    <source>
        <dbReference type="EMBL" id="CAL8071017.1"/>
    </source>
</evidence>
<proteinExistence type="predicted"/>
<dbReference type="EMBL" id="CAXLJM020000004">
    <property type="protein sequence ID" value="CAL8071017.1"/>
    <property type="molecule type" value="Genomic_DNA"/>
</dbReference>
<gene>
    <name evidence="2" type="ORF">ODALV1_LOCUS1525</name>
</gene>
<feature type="compositionally biased region" description="Basic and acidic residues" evidence="1">
    <location>
        <begin position="166"/>
        <end position="182"/>
    </location>
</feature>
<keyword evidence="3" id="KW-1185">Reference proteome</keyword>
<reference evidence="2 3" key="1">
    <citation type="submission" date="2024-08" db="EMBL/GenBank/DDBJ databases">
        <authorList>
            <person name="Cucini C."/>
            <person name="Frati F."/>
        </authorList>
    </citation>
    <scope>NUCLEOTIDE SEQUENCE [LARGE SCALE GENOMIC DNA]</scope>
</reference>
<feature type="region of interest" description="Disordered" evidence="1">
    <location>
        <begin position="88"/>
        <end position="113"/>
    </location>
</feature>
<name>A0ABP1PM38_9HEXA</name>
<accession>A0ABP1PM38</accession>
<evidence type="ECO:0000256" key="1">
    <source>
        <dbReference type="SAM" id="MobiDB-lite"/>
    </source>
</evidence>
<evidence type="ECO:0000313" key="3">
    <source>
        <dbReference type="Proteomes" id="UP001642540"/>
    </source>
</evidence>
<dbReference type="Proteomes" id="UP001642540">
    <property type="component" value="Unassembled WGS sequence"/>
</dbReference>
<feature type="compositionally biased region" description="Polar residues" evidence="1">
    <location>
        <begin position="189"/>
        <end position="200"/>
    </location>
</feature>
<feature type="compositionally biased region" description="Basic and acidic residues" evidence="1">
    <location>
        <begin position="1"/>
        <end position="10"/>
    </location>
</feature>
<protein>
    <submittedName>
        <fullName evidence="2">Uncharacterized protein</fullName>
    </submittedName>
</protein>
<feature type="region of interest" description="Disordered" evidence="1">
    <location>
        <begin position="126"/>
        <end position="200"/>
    </location>
</feature>
<comment type="caution">
    <text evidence="2">The sequence shown here is derived from an EMBL/GenBank/DDBJ whole genome shotgun (WGS) entry which is preliminary data.</text>
</comment>
<feature type="compositionally biased region" description="Basic residues" evidence="1">
    <location>
        <begin position="132"/>
        <end position="142"/>
    </location>
</feature>